<evidence type="ECO:0000313" key="15">
    <source>
        <dbReference type="Proteomes" id="UP000599523"/>
    </source>
</evidence>
<feature type="binding site" evidence="10">
    <location>
        <begin position="459"/>
        <end position="460"/>
    </location>
    <ligand>
        <name>L-glutamate</name>
        <dbReference type="ChEBI" id="CHEBI:29985"/>
    </ligand>
</feature>
<dbReference type="PRINTS" id="PR01210">
    <property type="entry name" value="GGTRANSPTASE"/>
</dbReference>
<dbReference type="GO" id="GO:0006750">
    <property type="term" value="P:glutathione biosynthetic process"/>
    <property type="evidence" value="ECO:0007669"/>
    <property type="project" value="UniProtKB-KW"/>
</dbReference>
<proteinExistence type="inferred from homology"/>
<dbReference type="GO" id="GO:0036374">
    <property type="term" value="F:glutathione hydrolase activity"/>
    <property type="evidence" value="ECO:0007669"/>
    <property type="project" value="UniProtKB-UniRule"/>
</dbReference>
<feature type="region of interest" description="Disordered" evidence="12">
    <location>
        <begin position="556"/>
        <end position="575"/>
    </location>
</feature>
<evidence type="ECO:0000256" key="2">
    <source>
        <dbReference type="ARBA" id="ARBA00001089"/>
    </source>
</evidence>
<dbReference type="PANTHER" id="PTHR43199:SF1">
    <property type="entry name" value="GLUTATHIONE HYDROLASE PROENZYME"/>
    <property type="match status" value="1"/>
</dbReference>
<sequence>MARGLLATFALVVLAAAPVAGASPTSQIATSPEVTGDARSFMVAAPNPLAVEAGLEVLRKGGNAIDAAVAVQMVLGFVESPETGIGGGGFLLYHDAASGRTTLFDGRETAPLAARPDRFRLLGQALPLWAAIPSGRAVGVPGLVAMLESAHRQHGTMAWAELIEPAIGLADQGVPMPDRLQTQIAEDGSLRVFSDMRGYFRRQSADVPPRLTNRELADTLRALARDGGAAFYQGVLAEALVDRVRTRRPLSGDMTMADLAGYRAVEREPVCGPYREWTVCGAPPPSSGGIAVLQILGMLERFPMADFGPGSAIALHLIAEASRLAFADRERYVGDPDFVDVPVSGLIDPAYLSARAMLIDEQSANPRALPGEPGRRALIREADANANYRAKTTGTSHFSIVDQQGNVVALTSSIEAPFGSRMMSGGFLLNNQLTDFSFDPLQDGRPHPNAVAPGKRPRSSMSPVMVFDADGELRLVLGARGGSRIIGHVVRTLVSVLDWELEVDHAIALPNFVHRGEVLEIEAGSPLRRHRGALEQLGHTVTEATMVSGLHAIERTPEGWRGGADPRLDGIADGD</sequence>
<dbReference type="SUPFAM" id="SSF56235">
    <property type="entry name" value="N-terminal nucleophile aminohydrolases (Ntn hydrolases)"/>
    <property type="match status" value="1"/>
</dbReference>
<dbReference type="Gene3D" id="1.10.246.130">
    <property type="match status" value="1"/>
</dbReference>
<dbReference type="EC" id="2.3.2.2" evidence="11"/>
<name>A0A972F6K1_9RHOO</name>
<dbReference type="GO" id="GO:0103068">
    <property type="term" value="F:leukotriene C4 gamma-glutamyl transferase activity"/>
    <property type="evidence" value="ECO:0007669"/>
    <property type="project" value="UniProtKB-EC"/>
</dbReference>
<dbReference type="InterPro" id="IPR000101">
    <property type="entry name" value="GGT_peptidase"/>
</dbReference>
<dbReference type="Gene3D" id="3.60.20.40">
    <property type="match status" value="1"/>
</dbReference>
<evidence type="ECO:0000256" key="3">
    <source>
        <dbReference type="ARBA" id="ARBA00009381"/>
    </source>
</evidence>
<keyword evidence="15" id="KW-1185">Reference proteome</keyword>
<evidence type="ECO:0000256" key="10">
    <source>
        <dbReference type="PIRSR" id="PIRSR600101-2"/>
    </source>
</evidence>
<comment type="caution">
    <text evidence="14">The sequence shown here is derived from an EMBL/GenBank/DDBJ whole genome shotgun (WGS) entry which is preliminary data.</text>
</comment>
<evidence type="ECO:0000256" key="8">
    <source>
        <dbReference type="ARBA" id="ARBA00047417"/>
    </source>
</evidence>
<evidence type="ECO:0000256" key="12">
    <source>
        <dbReference type="SAM" id="MobiDB-lite"/>
    </source>
</evidence>
<dbReference type="Pfam" id="PF01019">
    <property type="entry name" value="G_glu_transpept"/>
    <property type="match status" value="1"/>
</dbReference>
<evidence type="ECO:0000256" key="7">
    <source>
        <dbReference type="ARBA" id="ARBA00023315"/>
    </source>
</evidence>
<feature type="region of interest" description="Disordered" evidence="12">
    <location>
        <begin position="441"/>
        <end position="460"/>
    </location>
</feature>
<gene>
    <name evidence="14" type="primary">ggt</name>
    <name evidence="14" type="ORF">GPA21_05210</name>
</gene>
<keyword evidence="6 11" id="KW-0865">Zymogen</keyword>
<feature type="active site" description="Nucleophile" evidence="9">
    <location>
        <position position="395"/>
    </location>
</feature>
<dbReference type="Proteomes" id="UP000599523">
    <property type="component" value="Unassembled WGS sequence"/>
</dbReference>
<feature type="chain" id="PRO_5036685468" description="Glutathione hydrolase proenzyme" evidence="13">
    <location>
        <begin position="23"/>
        <end position="575"/>
    </location>
</feature>
<comment type="PTM">
    <text evidence="11">Cleaved by autocatalysis into a large and a small subunit.</text>
</comment>
<keyword evidence="4 11" id="KW-0808">Transferase</keyword>
<keyword evidence="5 11" id="KW-0378">Hydrolase</keyword>
<protein>
    <recommendedName>
        <fullName evidence="11">Glutathione hydrolase proenzyme</fullName>
        <ecNumber evidence="11">2.3.2.2</ecNumber>
        <ecNumber evidence="11">3.4.19.13</ecNumber>
    </recommendedName>
    <component>
        <recommendedName>
            <fullName evidence="11">Glutathione hydrolase large chain</fullName>
        </recommendedName>
    </component>
    <component>
        <recommendedName>
            <fullName evidence="11">Glutathione hydrolase small chain</fullName>
        </recommendedName>
    </component>
</protein>
<evidence type="ECO:0000256" key="6">
    <source>
        <dbReference type="ARBA" id="ARBA00023145"/>
    </source>
</evidence>
<evidence type="ECO:0000256" key="5">
    <source>
        <dbReference type="ARBA" id="ARBA00022801"/>
    </source>
</evidence>
<feature type="binding site" evidence="10">
    <location>
        <position position="482"/>
    </location>
    <ligand>
        <name>L-glutamate</name>
        <dbReference type="ChEBI" id="CHEBI:29985"/>
    </ligand>
</feature>
<dbReference type="InterPro" id="IPR043137">
    <property type="entry name" value="GGT_ssub_C"/>
</dbReference>
<feature type="binding site" evidence="10">
    <location>
        <position position="107"/>
    </location>
    <ligand>
        <name>L-glutamate</name>
        <dbReference type="ChEBI" id="CHEBI:29985"/>
    </ligand>
</feature>
<accession>A0A972F6K1</accession>
<dbReference type="NCBIfam" id="TIGR00066">
    <property type="entry name" value="g_glut_trans"/>
    <property type="match status" value="1"/>
</dbReference>
<dbReference type="InterPro" id="IPR029055">
    <property type="entry name" value="Ntn_hydrolases_N"/>
</dbReference>
<keyword evidence="13" id="KW-0732">Signal</keyword>
<dbReference type="InterPro" id="IPR043138">
    <property type="entry name" value="GGT_lsub"/>
</dbReference>
<dbReference type="InterPro" id="IPR051792">
    <property type="entry name" value="GGT_bact"/>
</dbReference>
<evidence type="ECO:0000256" key="4">
    <source>
        <dbReference type="ARBA" id="ARBA00022679"/>
    </source>
</evidence>
<evidence type="ECO:0000256" key="13">
    <source>
        <dbReference type="SAM" id="SignalP"/>
    </source>
</evidence>
<feature type="signal peptide" evidence="13">
    <location>
        <begin position="1"/>
        <end position="22"/>
    </location>
</feature>
<comment type="catalytic activity">
    <reaction evidence="1 11">
        <text>an S-substituted glutathione + H2O = an S-substituted L-cysteinylglycine + L-glutamate</text>
        <dbReference type="Rhea" id="RHEA:59468"/>
        <dbReference type="ChEBI" id="CHEBI:15377"/>
        <dbReference type="ChEBI" id="CHEBI:29985"/>
        <dbReference type="ChEBI" id="CHEBI:90779"/>
        <dbReference type="ChEBI" id="CHEBI:143103"/>
        <dbReference type="EC" id="3.4.19.13"/>
    </reaction>
</comment>
<feature type="binding site" evidence="10">
    <location>
        <position position="435"/>
    </location>
    <ligand>
        <name>L-glutamate</name>
        <dbReference type="ChEBI" id="CHEBI:29985"/>
    </ligand>
</feature>
<comment type="pathway">
    <text evidence="11">Sulfur metabolism; glutathione metabolism.</text>
</comment>
<dbReference type="RefSeq" id="WP_168987157.1">
    <property type="nucleotide sequence ID" value="NZ_CAWPHM010000122.1"/>
</dbReference>
<evidence type="ECO:0000256" key="11">
    <source>
        <dbReference type="RuleBase" id="RU368036"/>
    </source>
</evidence>
<keyword evidence="7 11" id="KW-0012">Acyltransferase</keyword>
<organism evidence="14 15">
    <name type="scientific">Azoarcus taiwanensis</name>
    <dbReference type="NCBI Taxonomy" id="666964"/>
    <lineage>
        <taxon>Bacteria</taxon>
        <taxon>Pseudomonadati</taxon>
        <taxon>Pseudomonadota</taxon>
        <taxon>Betaproteobacteria</taxon>
        <taxon>Rhodocyclales</taxon>
        <taxon>Zoogloeaceae</taxon>
        <taxon>Azoarcus</taxon>
    </lineage>
</organism>
<evidence type="ECO:0000313" key="14">
    <source>
        <dbReference type="EMBL" id="NMG02368.1"/>
    </source>
</evidence>
<dbReference type="PANTHER" id="PTHR43199">
    <property type="entry name" value="GLUTATHIONE HYDROLASE"/>
    <property type="match status" value="1"/>
</dbReference>
<comment type="catalytic activity">
    <reaction evidence="2 11">
        <text>glutathione + H2O = L-cysteinylglycine + L-glutamate</text>
        <dbReference type="Rhea" id="RHEA:28807"/>
        <dbReference type="ChEBI" id="CHEBI:15377"/>
        <dbReference type="ChEBI" id="CHEBI:29985"/>
        <dbReference type="ChEBI" id="CHEBI:57925"/>
        <dbReference type="ChEBI" id="CHEBI:61694"/>
        <dbReference type="EC" id="3.4.19.13"/>
    </reaction>
</comment>
<evidence type="ECO:0000256" key="1">
    <source>
        <dbReference type="ARBA" id="ARBA00001049"/>
    </source>
</evidence>
<dbReference type="EC" id="3.4.19.13" evidence="11"/>
<evidence type="ECO:0000256" key="9">
    <source>
        <dbReference type="PIRSR" id="PIRSR600101-1"/>
    </source>
</evidence>
<keyword evidence="11" id="KW-0317">Glutathione biosynthesis</keyword>
<dbReference type="AlphaFoldDB" id="A0A972F6K1"/>
<dbReference type="GO" id="GO:0006751">
    <property type="term" value="P:glutathione catabolic process"/>
    <property type="evidence" value="ECO:0007669"/>
    <property type="project" value="UniProtKB-UniRule"/>
</dbReference>
<comment type="catalytic activity">
    <reaction evidence="8 11">
        <text>an N-terminal (5-L-glutamyl)-[peptide] + an alpha-amino acid = 5-L-glutamyl amino acid + an N-terminal L-alpha-aminoacyl-[peptide]</text>
        <dbReference type="Rhea" id="RHEA:23904"/>
        <dbReference type="Rhea" id="RHEA-COMP:9780"/>
        <dbReference type="Rhea" id="RHEA-COMP:9795"/>
        <dbReference type="ChEBI" id="CHEBI:77644"/>
        <dbReference type="ChEBI" id="CHEBI:78597"/>
        <dbReference type="ChEBI" id="CHEBI:78599"/>
        <dbReference type="ChEBI" id="CHEBI:78608"/>
        <dbReference type="EC" id="2.3.2.2"/>
    </reaction>
</comment>
<comment type="similarity">
    <text evidence="3 11">Belongs to the gamma-glutamyltransferase family.</text>
</comment>
<reference evidence="14" key="1">
    <citation type="submission" date="2019-12" db="EMBL/GenBank/DDBJ databases">
        <title>Comparative genomics gives insights into the taxonomy of the Azoarcus-Aromatoleum group and reveals separate origins of nif in the plant-associated Azoarcus and non-plant-associated Aromatoleum sub-groups.</title>
        <authorList>
            <person name="Lafos M."/>
            <person name="Maluk M."/>
            <person name="Batista M."/>
            <person name="Junghare M."/>
            <person name="Carmona M."/>
            <person name="Faoro H."/>
            <person name="Cruz L.M."/>
            <person name="Battistoni F."/>
            <person name="De Souza E."/>
            <person name="Pedrosa F."/>
            <person name="Chen W.-M."/>
            <person name="Poole P.S."/>
            <person name="Dixon R.A."/>
            <person name="James E.K."/>
        </authorList>
    </citation>
    <scope>NUCLEOTIDE SEQUENCE</scope>
    <source>
        <strain evidence="14">NSC3</strain>
    </source>
</reference>
<dbReference type="EMBL" id="WTVM01000020">
    <property type="protein sequence ID" value="NMG02368.1"/>
    <property type="molecule type" value="Genomic_DNA"/>
</dbReference>
<comment type="subunit">
    <text evidence="11">This enzyme consists of two polypeptide chains, which are synthesized in precursor form from a single polypeptide.</text>
</comment>